<accession>B7K8Z7</accession>
<keyword evidence="1" id="KW-0732">Signal</keyword>
<dbReference type="RefSeq" id="WP_015956350.1">
    <property type="nucleotide sequence ID" value="NC_011729.1"/>
</dbReference>
<keyword evidence="3" id="KW-1185">Reference proteome</keyword>
<reference evidence="3" key="1">
    <citation type="journal article" date="2011" name="MBio">
        <title>Novel metabolic attributes of the genus Cyanothece, comprising a group of unicellular nitrogen-fixing Cyanobacteria.</title>
        <authorList>
            <person name="Bandyopadhyay A."/>
            <person name="Elvitigala T."/>
            <person name="Welsh E."/>
            <person name="Stockel J."/>
            <person name="Liberton M."/>
            <person name="Min H."/>
            <person name="Sherman L.A."/>
            <person name="Pakrasi H.B."/>
        </authorList>
    </citation>
    <scope>NUCLEOTIDE SEQUENCE [LARGE SCALE GENOMIC DNA]</scope>
    <source>
        <strain evidence="3">PCC 7424</strain>
    </source>
</reference>
<dbReference type="eggNOG" id="ENOG5033AQU">
    <property type="taxonomic scope" value="Bacteria"/>
</dbReference>
<feature type="signal peptide" evidence="1">
    <location>
        <begin position="1"/>
        <end position="24"/>
    </location>
</feature>
<proteinExistence type="predicted"/>
<sequence length="116" mass="12776">MKSTIIVGLSALLLSGITALPASAQYPENQTYPDRSYDIRREEAFNLVSSAYRGAFEEQGIPSYYRLQHAYQAGEVTAEEVIRGAIRAGELSPQAIEDEDYVSAVEFQLNALTQAN</sequence>
<dbReference type="STRING" id="65393.PCC7424_4402"/>
<dbReference type="EMBL" id="CP001291">
    <property type="protein sequence ID" value="ACK72766.1"/>
    <property type="molecule type" value="Genomic_DNA"/>
</dbReference>
<dbReference type="HOGENOM" id="CLU_138498_1_0_3"/>
<evidence type="ECO:0000313" key="3">
    <source>
        <dbReference type="Proteomes" id="UP000002384"/>
    </source>
</evidence>
<gene>
    <name evidence="2" type="ordered locus">PCC7424_4402</name>
</gene>
<dbReference type="AlphaFoldDB" id="B7K8Z7"/>
<name>B7K8Z7_GLOC7</name>
<dbReference type="OrthoDB" id="428125at2"/>
<protein>
    <submittedName>
        <fullName evidence="2">Uncharacterized protein</fullName>
    </submittedName>
</protein>
<organism evidence="2 3">
    <name type="scientific">Gloeothece citriformis (strain PCC 7424)</name>
    <name type="common">Cyanothece sp. (strain PCC 7424)</name>
    <dbReference type="NCBI Taxonomy" id="65393"/>
    <lineage>
        <taxon>Bacteria</taxon>
        <taxon>Bacillati</taxon>
        <taxon>Cyanobacteriota</taxon>
        <taxon>Cyanophyceae</taxon>
        <taxon>Oscillatoriophycideae</taxon>
        <taxon>Chroococcales</taxon>
        <taxon>Aphanothecaceae</taxon>
        <taxon>Gloeothece</taxon>
        <taxon>Gloeothece citriformis</taxon>
    </lineage>
</organism>
<evidence type="ECO:0000313" key="2">
    <source>
        <dbReference type="EMBL" id="ACK72766.1"/>
    </source>
</evidence>
<dbReference type="Proteomes" id="UP000002384">
    <property type="component" value="Chromosome"/>
</dbReference>
<evidence type="ECO:0000256" key="1">
    <source>
        <dbReference type="SAM" id="SignalP"/>
    </source>
</evidence>
<feature type="chain" id="PRO_5002856327" evidence="1">
    <location>
        <begin position="25"/>
        <end position="116"/>
    </location>
</feature>
<dbReference type="KEGG" id="cyc:PCC7424_4402"/>